<dbReference type="Proteomes" id="UP000321577">
    <property type="component" value="Unassembled WGS sequence"/>
</dbReference>
<dbReference type="EMBL" id="BKAG01000006">
    <property type="protein sequence ID" value="GEP41954.1"/>
    <property type="molecule type" value="Genomic_DNA"/>
</dbReference>
<feature type="signal peptide" evidence="2">
    <location>
        <begin position="1"/>
        <end position="17"/>
    </location>
</feature>
<dbReference type="OrthoDB" id="176168at2"/>
<organism evidence="4 5">
    <name type="scientific">Brevifollis gellanilyticus</name>
    <dbReference type="NCBI Taxonomy" id="748831"/>
    <lineage>
        <taxon>Bacteria</taxon>
        <taxon>Pseudomonadati</taxon>
        <taxon>Verrucomicrobiota</taxon>
        <taxon>Verrucomicrobiia</taxon>
        <taxon>Verrucomicrobiales</taxon>
        <taxon>Verrucomicrobiaceae</taxon>
    </lineage>
</organism>
<comment type="caution">
    <text evidence="4">The sequence shown here is derived from an EMBL/GenBank/DDBJ whole genome shotgun (WGS) entry which is preliminary data.</text>
</comment>
<reference evidence="4 5" key="1">
    <citation type="submission" date="2019-07" db="EMBL/GenBank/DDBJ databases">
        <title>Whole genome shotgun sequence of Brevifollis gellanilyticus NBRC 108608.</title>
        <authorList>
            <person name="Hosoyama A."/>
            <person name="Uohara A."/>
            <person name="Ohji S."/>
            <person name="Ichikawa N."/>
        </authorList>
    </citation>
    <scope>NUCLEOTIDE SEQUENCE [LARGE SCALE GENOMIC DNA]</scope>
    <source>
        <strain evidence="4 5">NBRC 108608</strain>
    </source>
</reference>
<dbReference type="Pfam" id="PF06439">
    <property type="entry name" value="3keto-disac_hyd"/>
    <property type="match status" value="1"/>
</dbReference>
<name>A0A512M5E8_9BACT</name>
<dbReference type="RefSeq" id="WP_146849525.1">
    <property type="nucleotide sequence ID" value="NZ_BKAG01000006.1"/>
</dbReference>
<sequence length="260" mass="28608">MRSILSTLLLFATAAFAADDGFTPLFNGKDLTGWDGDPRLWKVENGIVIGTCAGPEDLPNNTFLIWRGGKVKDFELRATVRVIGDNNSGIQYRSREVPEVAPWVITGYQSDIHPAIEHTGMTYEERGRGIFGLNGKNVLLDPEGVLWQLSEHPPVKVDVSQWNEYVIIAKGNHLSHQINGLTTSELIDHDAKKRALEGLLAIQLHRGNANRVEIKDLRLKVLPEAPLIPFDAAKLSGATKIEKPKTSRPQGTGPVVPAKK</sequence>
<dbReference type="InterPro" id="IPR010496">
    <property type="entry name" value="AL/BT2_dom"/>
</dbReference>
<keyword evidence="2" id="KW-0732">Signal</keyword>
<proteinExistence type="predicted"/>
<protein>
    <recommendedName>
        <fullName evidence="3">3-keto-alpha-glucoside-1,2-lyase/3-keto-2-hydroxy-glucal hydratase domain-containing protein</fullName>
    </recommendedName>
</protein>
<feature type="region of interest" description="Disordered" evidence="1">
    <location>
        <begin position="238"/>
        <end position="260"/>
    </location>
</feature>
<evidence type="ECO:0000259" key="3">
    <source>
        <dbReference type="Pfam" id="PF06439"/>
    </source>
</evidence>
<feature type="domain" description="3-keto-alpha-glucoside-1,2-lyase/3-keto-2-hydroxy-glucal hydratase" evidence="3">
    <location>
        <begin position="21"/>
        <end position="220"/>
    </location>
</feature>
<dbReference type="GO" id="GO:0016787">
    <property type="term" value="F:hydrolase activity"/>
    <property type="evidence" value="ECO:0007669"/>
    <property type="project" value="InterPro"/>
</dbReference>
<feature type="chain" id="PRO_5021823765" description="3-keto-alpha-glucoside-1,2-lyase/3-keto-2-hydroxy-glucal hydratase domain-containing protein" evidence="2">
    <location>
        <begin position="18"/>
        <end position="260"/>
    </location>
</feature>
<evidence type="ECO:0000256" key="2">
    <source>
        <dbReference type="SAM" id="SignalP"/>
    </source>
</evidence>
<evidence type="ECO:0000313" key="5">
    <source>
        <dbReference type="Proteomes" id="UP000321577"/>
    </source>
</evidence>
<accession>A0A512M5E8</accession>
<keyword evidence="5" id="KW-1185">Reference proteome</keyword>
<dbReference type="AlphaFoldDB" id="A0A512M5E8"/>
<gene>
    <name evidence="4" type="ORF">BGE01nite_12450</name>
</gene>
<evidence type="ECO:0000313" key="4">
    <source>
        <dbReference type="EMBL" id="GEP41954.1"/>
    </source>
</evidence>
<evidence type="ECO:0000256" key="1">
    <source>
        <dbReference type="SAM" id="MobiDB-lite"/>
    </source>
</evidence>
<dbReference type="Gene3D" id="2.60.120.560">
    <property type="entry name" value="Exo-inulinase, domain 1"/>
    <property type="match status" value="1"/>
</dbReference>